<dbReference type="AlphaFoldDB" id="A0A413K2Z2"/>
<dbReference type="EMBL" id="QRZH01000007">
    <property type="protein sequence ID" value="RGV54366.1"/>
    <property type="molecule type" value="Genomic_DNA"/>
</dbReference>
<comment type="similarity">
    <text evidence="1">Belongs to the iron-containing alcohol dehydrogenase family.</text>
</comment>
<dbReference type="FunFam" id="3.40.50.1970:FF:000003">
    <property type="entry name" value="Alcohol dehydrogenase, iron-containing"/>
    <property type="match status" value="1"/>
</dbReference>
<dbReference type="InterPro" id="IPR001670">
    <property type="entry name" value="ADH_Fe/GldA"/>
</dbReference>
<dbReference type="Pfam" id="PF25137">
    <property type="entry name" value="ADH_Fe_C"/>
    <property type="match status" value="1"/>
</dbReference>
<dbReference type="Proteomes" id="UP000284614">
    <property type="component" value="Unassembled WGS sequence"/>
</dbReference>
<dbReference type="Gene3D" id="3.40.50.1970">
    <property type="match status" value="1"/>
</dbReference>
<evidence type="ECO:0000313" key="7">
    <source>
        <dbReference type="Proteomes" id="UP000284614"/>
    </source>
</evidence>
<dbReference type="InterPro" id="IPR039697">
    <property type="entry name" value="Alcohol_dehydrogenase_Fe"/>
</dbReference>
<evidence type="ECO:0000313" key="8">
    <source>
        <dbReference type="Proteomes" id="UP000286270"/>
    </source>
</evidence>
<dbReference type="SUPFAM" id="SSF56796">
    <property type="entry name" value="Dehydroquinate synthase-like"/>
    <property type="match status" value="1"/>
</dbReference>
<protein>
    <submittedName>
        <fullName evidence="6">Iron-containing alcohol dehydrogenase family protein</fullName>
    </submittedName>
</protein>
<evidence type="ECO:0000256" key="1">
    <source>
        <dbReference type="ARBA" id="ARBA00007358"/>
    </source>
</evidence>
<dbReference type="GO" id="GO:0004022">
    <property type="term" value="F:alcohol dehydrogenase (NAD+) activity"/>
    <property type="evidence" value="ECO:0007669"/>
    <property type="project" value="TreeGrafter"/>
</dbReference>
<feature type="domain" description="Alcohol dehydrogenase iron-type/glycerol dehydrogenase GldA" evidence="3">
    <location>
        <begin position="4"/>
        <end position="167"/>
    </location>
</feature>
<accession>A0A413K2Z2</accession>
<evidence type="ECO:0000256" key="2">
    <source>
        <dbReference type="ARBA" id="ARBA00023002"/>
    </source>
</evidence>
<dbReference type="EMBL" id="QSDG01000004">
    <property type="protein sequence ID" value="RGY70304.1"/>
    <property type="molecule type" value="Genomic_DNA"/>
</dbReference>
<comment type="caution">
    <text evidence="6">The sequence shown here is derived from an EMBL/GenBank/DDBJ whole genome shotgun (WGS) entry which is preliminary data.</text>
</comment>
<dbReference type="Gene3D" id="1.20.1090.10">
    <property type="entry name" value="Dehydroquinate synthase-like - alpha domain"/>
    <property type="match status" value="1"/>
</dbReference>
<evidence type="ECO:0000259" key="4">
    <source>
        <dbReference type="Pfam" id="PF25137"/>
    </source>
</evidence>
<dbReference type="RefSeq" id="WP_122130348.1">
    <property type="nucleotide sequence ID" value="NZ_JAFKPL010000005.1"/>
</dbReference>
<keyword evidence="2" id="KW-0560">Oxidoreductase</keyword>
<name>A0A413K2Z2_BACFG</name>
<dbReference type="Pfam" id="PF00465">
    <property type="entry name" value="Fe-ADH"/>
    <property type="match status" value="1"/>
</dbReference>
<organism evidence="6 7">
    <name type="scientific">Bacteroides fragilis</name>
    <dbReference type="NCBI Taxonomy" id="817"/>
    <lineage>
        <taxon>Bacteria</taxon>
        <taxon>Pseudomonadati</taxon>
        <taxon>Bacteroidota</taxon>
        <taxon>Bacteroidia</taxon>
        <taxon>Bacteroidales</taxon>
        <taxon>Bacteroidaceae</taxon>
        <taxon>Bacteroides</taxon>
    </lineage>
</organism>
<dbReference type="PANTHER" id="PTHR11496">
    <property type="entry name" value="ALCOHOL DEHYDROGENASE"/>
    <property type="match status" value="1"/>
</dbReference>
<dbReference type="InterPro" id="IPR018211">
    <property type="entry name" value="ADH_Fe_CS"/>
</dbReference>
<evidence type="ECO:0000313" key="5">
    <source>
        <dbReference type="EMBL" id="RGV54366.1"/>
    </source>
</evidence>
<proteinExistence type="inferred from homology"/>
<dbReference type="Proteomes" id="UP000286270">
    <property type="component" value="Unassembled WGS sequence"/>
</dbReference>
<dbReference type="GO" id="GO:0017000">
    <property type="term" value="P:antibiotic biosynthetic process"/>
    <property type="evidence" value="ECO:0007669"/>
    <property type="project" value="InterPro"/>
</dbReference>
<reference evidence="7 8" key="1">
    <citation type="submission" date="2018-08" db="EMBL/GenBank/DDBJ databases">
        <title>A genome reference for cultivated species of the human gut microbiota.</title>
        <authorList>
            <person name="Zou Y."/>
            <person name="Xue W."/>
            <person name="Luo G."/>
        </authorList>
    </citation>
    <scope>NUCLEOTIDE SEQUENCE [LARGE SCALE GENOMIC DNA]</scope>
    <source>
        <strain evidence="5 8">AF14-26</strain>
        <strain evidence="6 7">OF01-1</strain>
    </source>
</reference>
<sequence>MCQRAYLGKSSILELPSVLEQFVPKRILLVRGKKSYELCGAQVALSSIFVNLECQVLDFQDFKENPQSEDLDKGILLLEKYQPDLIIAIGGGSVIDMAKLMRFFYSYSGDKKKNIYQRKKPLIPLIAIPTTAGTGSEATHFAVLYMEKVKYSVAHKDVLPDIAIVDPQFTFNVPKYLSACTGFDALAQAIEAYWNVNATGESDEYAIKAVKLLWPNLELVVNAPTEDVREKISEGAYWAGRAINITKTTAPHAFSYPFTTYYGLPHGHAVALTFPFFFQLNLSGIDLKKEVDSMKYNSKMEILIEILDNKNIDWKNYLANIGLFSCKRMKDCKVSFLLDKVNIDRLTNNPVECTDEIRTELLKSLIN</sequence>
<gene>
    <name evidence="5" type="ORF">DWW08_10365</name>
    <name evidence="6" type="ORF">DXA27_06530</name>
</gene>
<dbReference type="InterPro" id="IPR035873">
    <property type="entry name" value="PhpC"/>
</dbReference>
<evidence type="ECO:0000259" key="3">
    <source>
        <dbReference type="Pfam" id="PF00465"/>
    </source>
</evidence>
<evidence type="ECO:0000313" key="6">
    <source>
        <dbReference type="EMBL" id="RGY70304.1"/>
    </source>
</evidence>
<dbReference type="CDD" id="cd08182">
    <property type="entry name" value="HEPD"/>
    <property type="match status" value="1"/>
</dbReference>
<dbReference type="GO" id="GO:0046872">
    <property type="term" value="F:metal ion binding"/>
    <property type="evidence" value="ECO:0007669"/>
    <property type="project" value="InterPro"/>
</dbReference>
<feature type="domain" description="Fe-containing alcohol dehydrogenase-like C-terminal" evidence="4">
    <location>
        <begin position="179"/>
        <end position="310"/>
    </location>
</feature>
<dbReference type="PROSITE" id="PS00913">
    <property type="entry name" value="ADH_IRON_1"/>
    <property type="match status" value="1"/>
</dbReference>
<dbReference type="PANTHER" id="PTHR11496:SF103">
    <property type="entry name" value="DEHYDROGENASE, PUTATIVE-RELATED"/>
    <property type="match status" value="1"/>
</dbReference>
<dbReference type="InterPro" id="IPR056798">
    <property type="entry name" value="ADH_Fe_C"/>
</dbReference>